<evidence type="ECO:0000313" key="10">
    <source>
        <dbReference type="EMBL" id="MFC4075947.1"/>
    </source>
</evidence>
<organism evidence="10 11">
    <name type="scientific">Salinithrix halophila</name>
    <dbReference type="NCBI Taxonomy" id="1485204"/>
    <lineage>
        <taxon>Bacteria</taxon>
        <taxon>Bacillati</taxon>
        <taxon>Bacillota</taxon>
        <taxon>Bacilli</taxon>
        <taxon>Bacillales</taxon>
        <taxon>Thermoactinomycetaceae</taxon>
        <taxon>Salinithrix</taxon>
    </lineage>
</organism>
<keyword evidence="6 8" id="KW-0472">Membrane</keyword>
<gene>
    <name evidence="10" type="ORF">ACFOUO_03905</name>
</gene>
<comment type="similarity">
    <text evidence="2">Belongs to the acyltransferase 3 family.</text>
</comment>
<dbReference type="Pfam" id="PF01757">
    <property type="entry name" value="Acyl_transf_3"/>
    <property type="match status" value="1"/>
</dbReference>
<evidence type="ECO:0000256" key="8">
    <source>
        <dbReference type="SAM" id="Phobius"/>
    </source>
</evidence>
<reference evidence="11" key="1">
    <citation type="journal article" date="2019" name="Int. J. Syst. Evol. Microbiol.">
        <title>The Global Catalogue of Microorganisms (GCM) 10K type strain sequencing project: providing services to taxonomists for standard genome sequencing and annotation.</title>
        <authorList>
            <consortium name="The Broad Institute Genomics Platform"/>
            <consortium name="The Broad Institute Genome Sequencing Center for Infectious Disease"/>
            <person name="Wu L."/>
            <person name="Ma J."/>
        </authorList>
    </citation>
    <scope>NUCLEOTIDE SEQUENCE [LARGE SCALE GENOMIC DNA]</scope>
    <source>
        <strain evidence="11">IBRC-M 10813</strain>
    </source>
</reference>
<protein>
    <submittedName>
        <fullName evidence="10">Acyltransferase</fullName>
    </submittedName>
</protein>
<feature type="region of interest" description="Disordered" evidence="7">
    <location>
        <begin position="345"/>
        <end position="366"/>
    </location>
</feature>
<keyword evidence="10" id="KW-0808">Transferase</keyword>
<dbReference type="PANTHER" id="PTHR40074">
    <property type="entry name" value="O-ACETYLTRANSFERASE WECH"/>
    <property type="match status" value="1"/>
</dbReference>
<proteinExistence type="inferred from homology"/>
<feature type="transmembrane region" description="Helical" evidence="8">
    <location>
        <begin position="85"/>
        <end position="104"/>
    </location>
</feature>
<evidence type="ECO:0000256" key="5">
    <source>
        <dbReference type="ARBA" id="ARBA00022989"/>
    </source>
</evidence>
<keyword evidence="3" id="KW-1003">Cell membrane</keyword>
<dbReference type="Proteomes" id="UP001595843">
    <property type="component" value="Unassembled WGS sequence"/>
</dbReference>
<comment type="caution">
    <text evidence="10">The sequence shown here is derived from an EMBL/GenBank/DDBJ whole genome shotgun (WGS) entry which is preliminary data.</text>
</comment>
<dbReference type="GO" id="GO:0016746">
    <property type="term" value="F:acyltransferase activity"/>
    <property type="evidence" value="ECO:0007669"/>
    <property type="project" value="UniProtKB-KW"/>
</dbReference>
<keyword evidence="4 8" id="KW-0812">Transmembrane</keyword>
<evidence type="ECO:0000256" key="4">
    <source>
        <dbReference type="ARBA" id="ARBA00022692"/>
    </source>
</evidence>
<feature type="transmembrane region" description="Helical" evidence="8">
    <location>
        <begin position="155"/>
        <end position="173"/>
    </location>
</feature>
<keyword evidence="5 8" id="KW-1133">Transmembrane helix</keyword>
<accession>A0ABV8JAN1</accession>
<dbReference type="PANTHER" id="PTHR40074:SF2">
    <property type="entry name" value="O-ACETYLTRANSFERASE WECH"/>
    <property type="match status" value="1"/>
</dbReference>
<evidence type="ECO:0000256" key="6">
    <source>
        <dbReference type="ARBA" id="ARBA00023136"/>
    </source>
</evidence>
<evidence type="ECO:0000313" key="11">
    <source>
        <dbReference type="Proteomes" id="UP001595843"/>
    </source>
</evidence>
<feature type="transmembrane region" description="Helical" evidence="8">
    <location>
        <begin position="124"/>
        <end position="143"/>
    </location>
</feature>
<feature type="transmembrane region" description="Helical" evidence="8">
    <location>
        <begin position="311"/>
        <end position="330"/>
    </location>
</feature>
<feature type="transmembrane region" description="Helical" evidence="8">
    <location>
        <begin position="188"/>
        <end position="207"/>
    </location>
</feature>
<evidence type="ECO:0000256" key="3">
    <source>
        <dbReference type="ARBA" id="ARBA00022475"/>
    </source>
</evidence>
<feature type="domain" description="Acyltransferase 3" evidence="9">
    <location>
        <begin position="8"/>
        <end position="326"/>
    </location>
</feature>
<sequence>MARTFLPEINFLRGLACLGVLIVHVSATYYYKNGQVWDEAIIFLNQIGRFGTPAFAVLSGFLLFYPYFQKPFFLSRFTRSKLVKIVSPFMVWGLFYFALSQWIHPSSLQLSFSQIVKLFGLGQSFYHLYFMSLVIQFYAVFPLLQRWLTTSLRWWVALGGALIVNTVLLLLRADHLDGLAQAVLLEKAILPSWIFYFIFGGFIAFHWERLSHHLRAYAWSYLVIGLLLILGAMLEYQHFGIYTSKRLSNLVNIPLLSLAVFALFSLIKESGWIVRSVMEIGSRGFGIYLIHPLVLFLAGEVLPAPWWHPNLFGAVYVLILVGSILLVKAIQTLPFSQYLLTVPKDPRSSHTPHTRIPDSASVTVFK</sequence>
<feature type="transmembrane region" description="Helical" evidence="8">
    <location>
        <begin position="280"/>
        <end position="299"/>
    </location>
</feature>
<feature type="transmembrane region" description="Helical" evidence="8">
    <location>
        <begin position="43"/>
        <end position="65"/>
    </location>
</feature>
<keyword evidence="10" id="KW-0012">Acyltransferase</keyword>
<comment type="subcellular location">
    <subcellularLocation>
        <location evidence="1">Cell membrane</location>
        <topology evidence="1">Multi-pass membrane protein</topology>
    </subcellularLocation>
</comment>
<evidence type="ECO:0000256" key="7">
    <source>
        <dbReference type="SAM" id="MobiDB-lite"/>
    </source>
</evidence>
<feature type="transmembrane region" description="Helical" evidence="8">
    <location>
        <begin position="219"/>
        <end position="239"/>
    </location>
</feature>
<feature type="transmembrane region" description="Helical" evidence="8">
    <location>
        <begin position="251"/>
        <end position="268"/>
    </location>
</feature>
<name>A0ABV8JAN1_9BACL</name>
<evidence type="ECO:0000256" key="2">
    <source>
        <dbReference type="ARBA" id="ARBA00007400"/>
    </source>
</evidence>
<dbReference type="InterPro" id="IPR002656">
    <property type="entry name" value="Acyl_transf_3_dom"/>
</dbReference>
<dbReference type="EMBL" id="JBHSAP010000007">
    <property type="protein sequence ID" value="MFC4075947.1"/>
    <property type="molecule type" value="Genomic_DNA"/>
</dbReference>
<feature type="transmembrane region" description="Helical" evidence="8">
    <location>
        <begin position="12"/>
        <end position="31"/>
    </location>
</feature>
<keyword evidence="11" id="KW-1185">Reference proteome</keyword>
<evidence type="ECO:0000256" key="1">
    <source>
        <dbReference type="ARBA" id="ARBA00004651"/>
    </source>
</evidence>
<evidence type="ECO:0000259" key="9">
    <source>
        <dbReference type="Pfam" id="PF01757"/>
    </source>
</evidence>
<dbReference type="RefSeq" id="WP_380702338.1">
    <property type="nucleotide sequence ID" value="NZ_JBHSAP010000007.1"/>
</dbReference>